<gene>
    <name evidence="3" type="ORF">QR98_0006680</name>
    <name evidence="2" type="ORF">SSS_8890</name>
</gene>
<evidence type="ECO:0000256" key="1">
    <source>
        <dbReference type="SAM" id="SignalP"/>
    </source>
</evidence>
<evidence type="ECO:0000313" key="5">
    <source>
        <dbReference type="Proteomes" id="UP000070412"/>
    </source>
</evidence>
<dbReference type="EnsemblMetazoa" id="SSS_8890s_mrna">
    <property type="protein sequence ID" value="KAF7490095.1"/>
    <property type="gene ID" value="SSS_8890"/>
</dbReference>
<evidence type="ECO:0000313" key="2">
    <source>
        <dbReference type="EMBL" id="KAF7490095.1"/>
    </source>
</evidence>
<reference evidence="2" key="3">
    <citation type="submission" date="2020-01" db="EMBL/GenBank/DDBJ databases">
        <authorList>
            <person name="Korhonen P.K.K."/>
            <person name="Guangxu M.G."/>
            <person name="Wang T.W."/>
            <person name="Stroehlein A.J.S."/>
            <person name="Young N.D."/>
            <person name="Ang C.-S.A."/>
            <person name="Fernando D.W.F."/>
            <person name="Lu H.L."/>
            <person name="Taylor S.T."/>
            <person name="Ehtesham M.E.M."/>
            <person name="Najaraj S.H.N."/>
            <person name="Harsha G.H.G."/>
            <person name="Madugundu A.M."/>
            <person name="Renuse S.R."/>
            <person name="Holt D.H."/>
            <person name="Pandey A.P."/>
            <person name="Papenfuss A.P."/>
            <person name="Gasser R.B.G."/>
            <person name="Fischer K.F."/>
        </authorList>
    </citation>
    <scope>NUCLEOTIDE SEQUENCE</scope>
    <source>
        <strain evidence="2">SSS_KF_BRIS2020</strain>
    </source>
</reference>
<protein>
    <submittedName>
        <fullName evidence="3 4">Uncharacterized protein</fullName>
    </submittedName>
</protein>
<evidence type="ECO:0000313" key="6">
    <source>
        <dbReference type="Proteomes" id="UP000616769"/>
    </source>
</evidence>
<dbReference type="Proteomes" id="UP000070412">
    <property type="component" value="Unassembled WGS sequence"/>
</dbReference>
<reference evidence="5" key="2">
    <citation type="journal article" date="2020" name="PLoS Negl. Trop. Dis.">
        <title>High-quality nuclear genome for Sarcoptes scabiei-A critical resource for a neglected parasite.</title>
        <authorList>
            <person name="Korhonen P.K."/>
            <person name="Gasser R.B."/>
            <person name="Ma G."/>
            <person name="Wang T."/>
            <person name="Stroehlein A.J."/>
            <person name="Young N.D."/>
            <person name="Ang C.S."/>
            <person name="Fernando D.D."/>
            <person name="Lu H.C."/>
            <person name="Taylor S."/>
            <person name="Reynolds S.L."/>
            <person name="Mofiz E."/>
            <person name="Najaraj S.H."/>
            <person name="Gowda H."/>
            <person name="Madugundu A."/>
            <person name="Renuse S."/>
            <person name="Holt D."/>
            <person name="Pandey A."/>
            <person name="Papenfuss A.T."/>
            <person name="Fischer K."/>
        </authorList>
    </citation>
    <scope>NUCLEOTIDE SEQUENCE [LARGE SCALE GENOMIC DNA]</scope>
</reference>
<dbReference type="Proteomes" id="UP000616769">
    <property type="component" value="Unassembled WGS sequence"/>
</dbReference>
<dbReference type="AlphaFoldDB" id="A0A131ZUS0"/>
<reference evidence="4" key="4">
    <citation type="submission" date="2022-06" db="UniProtKB">
        <authorList>
            <consortium name="EnsemblMetazoa"/>
        </authorList>
    </citation>
    <scope>IDENTIFICATION</scope>
</reference>
<proteinExistence type="predicted"/>
<feature type="signal peptide" evidence="1">
    <location>
        <begin position="1"/>
        <end position="30"/>
    </location>
</feature>
<reference evidence="3 6" key="1">
    <citation type="journal article" date="2015" name="Parasit. Vectors">
        <title>Draft genome of the scabies mite.</title>
        <authorList>
            <person name="Rider S.D.Jr."/>
            <person name="Morgan M.S."/>
            <person name="Arlian L.G."/>
        </authorList>
    </citation>
    <scope>NUCLEOTIDE SEQUENCE [LARGE SCALE GENOMIC DNA]</scope>
    <source>
        <strain evidence="3">Arlian Lab</strain>
    </source>
</reference>
<organism evidence="3 6">
    <name type="scientific">Sarcoptes scabiei</name>
    <name type="common">Itch mite</name>
    <name type="synonym">Acarus scabiei</name>
    <dbReference type="NCBI Taxonomy" id="52283"/>
    <lineage>
        <taxon>Eukaryota</taxon>
        <taxon>Metazoa</taxon>
        <taxon>Ecdysozoa</taxon>
        <taxon>Arthropoda</taxon>
        <taxon>Chelicerata</taxon>
        <taxon>Arachnida</taxon>
        <taxon>Acari</taxon>
        <taxon>Acariformes</taxon>
        <taxon>Sarcoptiformes</taxon>
        <taxon>Astigmata</taxon>
        <taxon>Psoroptidia</taxon>
        <taxon>Sarcoptoidea</taxon>
        <taxon>Sarcoptidae</taxon>
        <taxon>Sarcoptinae</taxon>
        <taxon>Sarcoptes</taxon>
    </lineage>
</organism>
<feature type="chain" id="PRO_5007287270" evidence="1">
    <location>
        <begin position="31"/>
        <end position="109"/>
    </location>
</feature>
<keyword evidence="1" id="KW-0732">Signal</keyword>
<dbReference type="EMBL" id="JXLN01001357">
    <property type="protein sequence ID" value="KPM02259.1"/>
    <property type="molecule type" value="Genomic_DNA"/>
</dbReference>
<dbReference type="EMBL" id="WVUK01000062">
    <property type="protein sequence ID" value="KAF7490095.1"/>
    <property type="molecule type" value="Genomic_DNA"/>
</dbReference>
<accession>A0A131ZUS0</accession>
<evidence type="ECO:0000313" key="3">
    <source>
        <dbReference type="EMBL" id="KPM02259.1"/>
    </source>
</evidence>
<sequence length="109" mass="12734">MSSLIVETFKTKMWITVVDLFLLTSSMVDSRQIECNNLDDCLKNISLKSDQQKKMANNDGLYLIGNNRHRNEQELLDLDDIITLFKAYRNSLTKDKKSEGNRRFQTQGW</sequence>
<evidence type="ECO:0000313" key="4">
    <source>
        <dbReference type="EnsemblMetazoa" id="KAF7490095.1"/>
    </source>
</evidence>
<name>A0A131ZUS0_SARSC</name>
<dbReference type="VEuPathDB" id="VectorBase:SSCA007671"/>
<keyword evidence="5" id="KW-1185">Reference proteome</keyword>